<reference evidence="2 3" key="1">
    <citation type="submission" date="2016-10" db="EMBL/GenBank/DDBJ databases">
        <authorList>
            <person name="de Groot N.N."/>
        </authorList>
    </citation>
    <scope>NUCLEOTIDE SEQUENCE [LARGE SCALE GENOMIC DNA]</scope>
    <source>
        <strain evidence="2 3">DSM 22187</strain>
    </source>
</reference>
<proteinExistence type="predicted"/>
<evidence type="ECO:0000313" key="2">
    <source>
        <dbReference type="EMBL" id="SEJ05782.1"/>
    </source>
</evidence>
<dbReference type="PANTHER" id="PTHR43881">
    <property type="entry name" value="GAMMA-GLUTAMYLTRANSPEPTIDASE (AFU_ORTHOLOGUE AFUA_4G13580)"/>
    <property type="match status" value="1"/>
</dbReference>
<dbReference type="Proteomes" id="UP000198888">
    <property type="component" value="Unassembled WGS sequence"/>
</dbReference>
<accession>A0A2H4Q4W6</accession>
<accession>A0A1H6W013</accession>
<dbReference type="PANTHER" id="PTHR43881:SF1">
    <property type="entry name" value="GAMMA-GLUTAMYLTRANSPEPTIDASE (AFU_ORTHOLOGUE AFUA_4G13580)"/>
    <property type="match status" value="1"/>
</dbReference>
<dbReference type="EMBL" id="FNYR01000018">
    <property type="protein sequence ID" value="SEJ05782.1"/>
    <property type="molecule type" value="Genomic_DNA"/>
</dbReference>
<dbReference type="Gene3D" id="3.60.20.40">
    <property type="match status" value="1"/>
</dbReference>
<dbReference type="GO" id="GO:0006751">
    <property type="term" value="P:glutathione catabolic process"/>
    <property type="evidence" value="ECO:0007669"/>
    <property type="project" value="InterPro"/>
</dbReference>
<evidence type="ECO:0000313" key="3">
    <source>
        <dbReference type="Proteomes" id="UP000198888"/>
    </source>
</evidence>
<dbReference type="InterPro" id="IPR000101">
    <property type="entry name" value="GGT_peptidase"/>
</dbReference>
<dbReference type="AlphaFoldDB" id="A0A1H6W013"/>
<dbReference type="NCBIfam" id="TIGR00066">
    <property type="entry name" value="g_glut_trans"/>
    <property type="match status" value="1"/>
</dbReference>
<protein>
    <submittedName>
        <fullName evidence="2">Gamma-glutamyltransferase 2. Threonine peptidase. MEROPS family T03</fullName>
    </submittedName>
</protein>
<dbReference type="KEGG" id="hae:halTADL_2652"/>
<dbReference type="InterPro" id="IPR043138">
    <property type="entry name" value="GGT_lsub"/>
</dbReference>
<dbReference type="InterPro" id="IPR043137">
    <property type="entry name" value="GGT_ssub_C"/>
</dbReference>
<keyword evidence="2" id="KW-0808">Transferase</keyword>
<keyword evidence="3" id="KW-1185">Reference proteome</keyword>
<dbReference type="InterPro" id="IPR052896">
    <property type="entry name" value="GGT-like_enzyme"/>
</dbReference>
<dbReference type="STRING" id="1073996.SAMN05444271_11856"/>
<gene>
    <name evidence="2" type="ORF">SAMN05444271_11856</name>
</gene>
<organism evidence="2 3">
    <name type="scientific">Halohasta litchfieldiae</name>
    <dbReference type="NCBI Taxonomy" id="1073996"/>
    <lineage>
        <taxon>Archaea</taxon>
        <taxon>Methanobacteriati</taxon>
        <taxon>Methanobacteriota</taxon>
        <taxon>Stenosarchaea group</taxon>
        <taxon>Halobacteria</taxon>
        <taxon>Halobacteriales</taxon>
        <taxon>Haloferacaceae</taxon>
        <taxon>Halohasta</taxon>
    </lineage>
</organism>
<dbReference type="Pfam" id="PF01019">
    <property type="entry name" value="G_glu_transpept"/>
    <property type="match status" value="1"/>
</dbReference>
<dbReference type="GO" id="GO:0016740">
    <property type="term" value="F:transferase activity"/>
    <property type="evidence" value="ECO:0007669"/>
    <property type="project" value="UniProtKB-KW"/>
</dbReference>
<dbReference type="GO" id="GO:0036374">
    <property type="term" value="F:glutathione hydrolase activity"/>
    <property type="evidence" value="ECO:0007669"/>
    <property type="project" value="InterPro"/>
</dbReference>
<name>A0A1H6W013_9EURY</name>
<feature type="region of interest" description="Disordered" evidence="1">
    <location>
        <begin position="335"/>
        <end position="357"/>
    </location>
</feature>
<dbReference type="Gene3D" id="1.10.246.130">
    <property type="match status" value="1"/>
</dbReference>
<dbReference type="SUPFAM" id="SSF56235">
    <property type="entry name" value="N-terminal nucleophile aminohydrolases (Ntn hydrolases)"/>
    <property type="match status" value="1"/>
</dbReference>
<dbReference type="PRINTS" id="PR01210">
    <property type="entry name" value="GGTRANSPTASE"/>
</dbReference>
<dbReference type="InterPro" id="IPR029055">
    <property type="entry name" value="Ntn_hydrolases_N"/>
</dbReference>
<evidence type="ECO:0000256" key="1">
    <source>
        <dbReference type="SAM" id="MobiDB-lite"/>
    </source>
</evidence>
<sequence>MYDQTRTGRPPTRAQHGLVTSPHYLASSTGTDILRNGGSAVDAAIATNATLCVVYPHMAGLGGDGFWLIADGDDDVEGINASGPAGQQATRSYYEELGYDEIPERGSASALTVPGAVDGWRLAHEKHGNLPWERLFEDAITHARDGFAMTADFTRWISLDVDVLSEQSTTAETFLTDESAPETGTLLRQPALADSLELIAQQGPREGFYEGPLAEAFCEGIGEESPLMATDLSQYHAEWVEPLSVDYRNVTIHSFPPNTQGIAALQILGLLDGFDVDSWGDGTADYYHHMAEAVKIAFADRDAWVTDPETVDMPVEQLLSASYLDERRTLIEPDSSLPAAVEPGLTPDGVTPQTQDPGGDTCYLSVVDSDGLAVSMIQSIYFDFGSGMIAGDTGIIPQNRGSFFSLDADHINSLEPGKRTFHTLIPSMLTRDGKPWLVYGTMGGEGQPQTQAALVSRIVDFGYDVQQAIEAPRWLFGRTWGDESRSLSLEGRIPDGVVTELQRRGQPVAMARRFDDTMGHAAAIRLHEDGTLEGGADPRGDGAAIGY</sequence>